<evidence type="ECO:0000313" key="1">
    <source>
        <dbReference type="EMBL" id="SNR85063.1"/>
    </source>
</evidence>
<dbReference type="AlphaFoldDB" id="A0A238ZQY6"/>
<organism evidence="1 2">
    <name type="scientific">Dokdonia pacifica</name>
    <dbReference type="NCBI Taxonomy" id="1627892"/>
    <lineage>
        <taxon>Bacteria</taxon>
        <taxon>Pseudomonadati</taxon>
        <taxon>Bacteroidota</taxon>
        <taxon>Flavobacteriia</taxon>
        <taxon>Flavobacteriales</taxon>
        <taxon>Flavobacteriaceae</taxon>
        <taxon>Dokdonia</taxon>
    </lineage>
</organism>
<dbReference type="OrthoDB" id="679755at2"/>
<reference evidence="1 2" key="1">
    <citation type="submission" date="2017-06" db="EMBL/GenBank/DDBJ databases">
        <authorList>
            <person name="Kim H.J."/>
            <person name="Triplett B.A."/>
        </authorList>
    </citation>
    <scope>NUCLEOTIDE SEQUENCE [LARGE SCALE GENOMIC DNA]</scope>
    <source>
        <strain evidence="1 2">DSM 25597</strain>
    </source>
</reference>
<gene>
    <name evidence="1" type="ORF">SAMN06265376_103398</name>
</gene>
<dbReference type="EMBL" id="FZNY01000003">
    <property type="protein sequence ID" value="SNR85063.1"/>
    <property type="molecule type" value="Genomic_DNA"/>
</dbReference>
<accession>A0A238ZQY6</accession>
<evidence type="ECO:0000313" key="2">
    <source>
        <dbReference type="Proteomes" id="UP000198379"/>
    </source>
</evidence>
<name>A0A238ZQY6_9FLAO</name>
<protein>
    <submittedName>
        <fullName evidence="1">Uncharacterized protein</fullName>
    </submittedName>
</protein>
<dbReference type="RefSeq" id="WP_143337116.1">
    <property type="nucleotide sequence ID" value="NZ_BMEP01000001.1"/>
</dbReference>
<sequence>MKKIIKFTLIIVGLICFSQCQKKVNISKEIAYNGKPKIDLDSLKSLDSLDIDFQLRGNCYAFSSNKNAEKSNGEAHSENIAKPNNGKFDKGLFGLYLSENELQKVYKKNIGHTLYLINTTNKNIDLSAQDSRLDIKTEVKSKIGLWTEITYLPSSSCGNSYHTITLGSEEYWEFVQPIFKGSFKTTLRYKLEIDNNTIVSNEIVTFINPEQLDKERKEGHHPNNLMDPYDE</sequence>
<keyword evidence="2" id="KW-1185">Reference proteome</keyword>
<proteinExistence type="predicted"/>
<dbReference type="Proteomes" id="UP000198379">
    <property type="component" value="Unassembled WGS sequence"/>
</dbReference>